<reference evidence="12" key="1">
    <citation type="journal article" date="2019" name="Int. J. Syst. Evol. Microbiol.">
        <title>The Global Catalogue of Microorganisms (GCM) 10K type strain sequencing project: providing services to taxonomists for standard genome sequencing and annotation.</title>
        <authorList>
            <consortium name="The Broad Institute Genomics Platform"/>
            <consortium name="The Broad Institute Genome Sequencing Center for Infectious Disease"/>
            <person name="Wu L."/>
            <person name="Ma J."/>
        </authorList>
    </citation>
    <scope>NUCLEOTIDE SEQUENCE [LARGE SCALE GENOMIC DNA]</scope>
    <source>
        <strain evidence="12">JCM 16904</strain>
    </source>
</reference>
<gene>
    <name evidence="11" type="primary">lysA_1</name>
    <name evidence="6" type="synonym">lysA</name>
    <name evidence="11" type="ORF">GCM10022224_039530</name>
</gene>
<dbReference type="EC" id="4.1.1.20" evidence="6 7"/>
<dbReference type="InterPro" id="IPR000183">
    <property type="entry name" value="Orn/DAP/Arg_de-COase"/>
</dbReference>
<dbReference type="PANTHER" id="PTHR43727:SF2">
    <property type="entry name" value="GROUP IV DECARBOXYLASE"/>
    <property type="match status" value="1"/>
</dbReference>
<feature type="binding site" evidence="6">
    <location>
        <position position="423"/>
    </location>
    <ligand>
        <name>substrate</name>
    </ligand>
</feature>
<dbReference type="InterPro" id="IPR009006">
    <property type="entry name" value="Ala_racemase/Decarboxylase_C"/>
</dbReference>
<comment type="function">
    <text evidence="6">Specifically catalyzes the decarboxylation of meso-diaminopimelate (meso-DAP) to L-lysine.</text>
</comment>
<feature type="domain" description="Orn/DAP/Arg decarboxylase 2 N-terminal" evidence="10">
    <location>
        <begin position="78"/>
        <end position="329"/>
    </location>
</feature>
<comment type="pathway">
    <text evidence="6 8">Amino-acid biosynthesis; L-lysine biosynthesis via DAP pathway; L-lysine from DL-2,6-diaminopimelate: step 1/1.</text>
</comment>
<name>A0ABP7BZI5_9ACTN</name>
<dbReference type="Proteomes" id="UP001500902">
    <property type="component" value="Unassembled WGS sequence"/>
</dbReference>
<accession>A0ABP7BZI5</accession>
<dbReference type="PROSITE" id="PS00878">
    <property type="entry name" value="ODR_DC_2_1"/>
    <property type="match status" value="1"/>
</dbReference>
<dbReference type="PRINTS" id="PR01181">
    <property type="entry name" value="DAPDCRBXLASE"/>
</dbReference>
<keyword evidence="6" id="KW-0028">Amino-acid biosynthesis</keyword>
<evidence type="ECO:0000256" key="2">
    <source>
        <dbReference type="ARBA" id="ARBA00022793"/>
    </source>
</evidence>
<comment type="subunit">
    <text evidence="6">Homodimer.</text>
</comment>
<sequence length="466" mass="49626">MSTAPTTRTVVRDDDQTREANGGPGVLRRDPAGSRTPFAAEPWSATTRFQPVASTGGVPLMDIAERHGTPVYVVDETDVRARCRAFRTALPDADIVYAAKAFLCRAMATWIRQEGLGLDVCSGGELAIARSVGFPAERIVFHGNAKTPRELLDAVEYGVGRIVVDNLAEIPRLAGLVPPGRRQKVLLRVVPDIEAGAHASIRTGGEGQKFGLSIATGDAAAAVVRVLRQPELHLVGLHCHLGSQILAAEPYERAVRVMVEQLARIRDTYGIVLPELDLGGGQGIAYLPDGHGLTPDEFAVTVAKAVRERCAALDLPEPRLTVEPGRSISGPAGLTLYRVIAVKRTLSRTLVAVDGGMSDNPRPSLYGARYTARLIGRRSAMPVRPTTLVGHHCEAGDVIAEGAPLPADIRAGDVIAVPATGAYHHSMASTYNLTGRPPVVAVADGAARVVVRREEIDDLLRRDVGL</sequence>
<keyword evidence="12" id="KW-1185">Reference proteome</keyword>
<dbReference type="InterPro" id="IPR022644">
    <property type="entry name" value="De-COase2_N"/>
</dbReference>
<dbReference type="SUPFAM" id="SSF50621">
    <property type="entry name" value="Alanine racemase C-terminal domain-like"/>
    <property type="match status" value="1"/>
</dbReference>
<feature type="binding site" evidence="6">
    <location>
        <begin position="323"/>
        <end position="326"/>
    </location>
    <ligand>
        <name>pyridoxal 5'-phosphate</name>
        <dbReference type="ChEBI" id="CHEBI:597326"/>
    </ligand>
</feature>
<evidence type="ECO:0000259" key="10">
    <source>
        <dbReference type="Pfam" id="PF02784"/>
    </source>
</evidence>
<evidence type="ECO:0000313" key="11">
    <source>
        <dbReference type="EMBL" id="GAA3671381.1"/>
    </source>
</evidence>
<dbReference type="PANTHER" id="PTHR43727">
    <property type="entry name" value="DIAMINOPIMELATE DECARBOXYLASE"/>
    <property type="match status" value="1"/>
</dbReference>
<dbReference type="InterPro" id="IPR002986">
    <property type="entry name" value="DAP_deCOOHase_LysA"/>
</dbReference>
<dbReference type="CDD" id="cd06828">
    <property type="entry name" value="PLPDE_III_DapDC"/>
    <property type="match status" value="1"/>
</dbReference>
<evidence type="ECO:0000256" key="7">
    <source>
        <dbReference type="NCBIfam" id="TIGR01048"/>
    </source>
</evidence>
<dbReference type="PRINTS" id="PR01179">
    <property type="entry name" value="ODADCRBXLASE"/>
</dbReference>
<dbReference type="Gene3D" id="2.40.37.10">
    <property type="entry name" value="Lyase, Ornithine Decarboxylase, Chain A, domain 1"/>
    <property type="match status" value="1"/>
</dbReference>
<dbReference type="Pfam" id="PF02784">
    <property type="entry name" value="Orn_Arg_deC_N"/>
    <property type="match status" value="1"/>
</dbReference>
<comment type="caution">
    <text evidence="11">The sequence shown here is derived from an EMBL/GenBank/DDBJ whole genome shotgun (WGS) entry which is preliminary data.</text>
</comment>
<evidence type="ECO:0000256" key="9">
    <source>
        <dbReference type="SAM" id="MobiDB-lite"/>
    </source>
</evidence>
<keyword evidence="5 6" id="KW-0456">Lyase</keyword>
<comment type="cofactor">
    <cofactor evidence="1 6 8">
        <name>pyridoxal 5'-phosphate</name>
        <dbReference type="ChEBI" id="CHEBI:597326"/>
    </cofactor>
</comment>
<feature type="binding site" evidence="6">
    <location>
        <position position="394"/>
    </location>
    <ligand>
        <name>substrate</name>
    </ligand>
</feature>
<dbReference type="HAMAP" id="MF_02120">
    <property type="entry name" value="LysA"/>
    <property type="match status" value="1"/>
</dbReference>
<evidence type="ECO:0000256" key="3">
    <source>
        <dbReference type="ARBA" id="ARBA00022898"/>
    </source>
</evidence>
<evidence type="ECO:0000256" key="6">
    <source>
        <dbReference type="HAMAP-Rule" id="MF_02120"/>
    </source>
</evidence>
<evidence type="ECO:0000256" key="1">
    <source>
        <dbReference type="ARBA" id="ARBA00001933"/>
    </source>
</evidence>
<dbReference type="InterPro" id="IPR022653">
    <property type="entry name" value="De-COase2_pyr-phos_BS"/>
</dbReference>
<evidence type="ECO:0000256" key="8">
    <source>
        <dbReference type="RuleBase" id="RU003738"/>
    </source>
</evidence>
<dbReference type="NCBIfam" id="TIGR01048">
    <property type="entry name" value="lysA"/>
    <property type="match status" value="1"/>
</dbReference>
<feature type="modified residue" description="N6-(pyridoxal phosphate)lysine" evidence="6">
    <location>
        <position position="100"/>
    </location>
</feature>
<feature type="binding site" evidence="6">
    <location>
        <position position="362"/>
    </location>
    <ligand>
        <name>substrate</name>
    </ligand>
</feature>
<keyword evidence="4 6" id="KW-0457">Lysine biosynthesis</keyword>
<evidence type="ECO:0000313" key="12">
    <source>
        <dbReference type="Proteomes" id="UP001500902"/>
    </source>
</evidence>
<feature type="binding site" evidence="6">
    <location>
        <position position="326"/>
    </location>
    <ligand>
        <name>substrate</name>
    </ligand>
</feature>
<feature type="binding site" evidence="6">
    <location>
        <position position="366"/>
    </location>
    <ligand>
        <name>substrate</name>
    </ligand>
</feature>
<dbReference type="InterPro" id="IPR029066">
    <property type="entry name" value="PLP-binding_barrel"/>
</dbReference>
<evidence type="ECO:0000256" key="4">
    <source>
        <dbReference type="ARBA" id="ARBA00023154"/>
    </source>
</evidence>
<dbReference type="EMBL" id="BAAAZP010000075">
    <property type="protein sequence ID" value="GAA3671381.1"/>
    <property type="molecule type" value="Genomic_DNA"/>
</dbReference>
<dbReference type="SUPFAM" id="SSF51419">
    <property type="entry name" value="PLP-binding barrel"/>
    <property type="match status" value="1"/>
</dbReference>
<proteinExistence type="inferred from homology"/>
<keyword evidence="2 6" id="KW-0210">Decarboxylase</keyword>
<protein>
    <recommendedName>
        <fullName evidence="6 7">Diaminopimelate decarboxylase</fullName>
        <shortName evidence="6">DAP decarboxylase</shortName>
        <shortName evidence="6">DAPDC</shortName>
        <ecNumber evidence="6 7">4.1.1.20</ecNumber>
    </recommendedName>
</protein>
<dbReference type="Gene3D" id="3.20.20.10">
    <property type="entry name" value="Alanine racemase"/>
    <property type="match status" value="1"/>
</dbReference>
<evidence type="ECO:0000256" key="5">
    <source>
        <dbReference type="ARBA" id="ARBA00023239"/>
    </source>
</evidence>
<comment type="catalytic activity">
    <reaction evidence="6 8">
        <text>meso-2,6-diaminopimelate + H(+) = L-lysine + CO2</text>
        <dbReference type="Rhea" id="RHEA:15101"/>
        <dbReference type="ChEBI" id="CHEBI:15378"/>
        <dbReference type="ChEBI" id="CHEBI:16526"/>
        <dbReference type="ChEBI" id="CHEBI:32551"/>
        <dbReference type="ChEBI" id="CHEBI:57791"/>
        <dbReference type="EC" id="4.1.1.20"/>
    </reaction>
</comment>
<organism evidence="11 12">
    <name type="scientific">Nonomuraea antimicrobica</name>
    <dbReference type="NCBI Taxonomy" id="561173"/>
    <lineage>
        <taxon>Bacteria</taxon>
        <taxon>Bacillati</taxon>
        <taxon>Actinomycetota</taxon>
        <taxon>Actinomycetes</taxon>
        <taxon>Streptosporangiales</taxon>
        <taxon>Streptosporangiaceae</taxon>
        <taxon>Nonomuraea</taxon>
    </lineage>
</organism>
<feature type="binding site" evidence="6">
    <location>
        <position position="423"/>
    </location>
    <ligand>
        <name>pyridoxal 5'-phosphate</name>
        <dbReference type="ChEBI" id="CHEBI:597326"/>
    </ligand>
</feature>
<feature type="region of interest" description="Disordered" evidence="9">
    <location>
        <begin position="1"/>
        <end position="39"/>
    </location>
</feature>
<feature type="binding site" evidence="6">
    <location>
        <position position="281"/>
    </location>
    <ligand>
        <name>pyridoxal 5'-phosphate</name>
        <dbReference type="ChEBI" id="CHEBI:597326"/>
    </ligand>
</feature>
<comment type="similarity">
    <text evidence="6">Belongs to the Orn/Lys/Arg decarboxylase class-II family. LysA subfamily.</text>
</comment>
<keyword evidence="3 6" id="KW-0663">Pyridoxal phosphate</keyword>